<evidence type="ECO:0000313" key="9">
    <source>
        <dbReference type="Proteomes" id="UP000031036"/>
    </source>
</evidence>
<keyword evidence="2" id="KW-1003">Cell membrane</keyword>
<dbReference type="AlphaFoldDB" id="A0A0B2VVR2"/>
<feature type="transmembrane region" description="Helical" evidence="6">
    <location>
        <begin position="15"/>
        <end position="34"/>
    </location>
</feature>
<dbReference type="OMA" id="YLRTINC"/>
<evidence type="ECO:0000313" key="8">
    <source>
        <dbReference type="EMBL" id="KHN85519.1"/>
    </source>
</evidence>
<evidence type="ECO:0000259" key="7">
    <source>
        <dbReference type="PROSITE" id="PS50262"/>
    </source>
</evidence>
<keyword evidence="3 6" id="KW-0812">Transmembrane</keyword>
<name>A0A0B2VVR2_TOXCA</name>
<keyword evidence="4 6" id="KW-1133">Transmembrane helix</keyword>
<feature type="transmembrane region" description="Helical" evidence="6">
    <location>
        <begin position="145"/>
        <end position="166"/>
    </location>
</feature>
<comment type="caution">
    <text evidence="8">The sequence shown here is derived from an EMBL/GenBank/DDBJ whole genome shotgun (WGS) entry which is preliminary data.</text>
</comment>
<dbReference type="PANTHER" id="PTHR22750">
    <property type="entry name" value="G-PROTEIN COUPLED RECEPTOR"/>
    <property type="match status" value="1"/>
</dbReference>
<reference evidence="8 9" key="1">
    <citation type="submission" date="2014-11" db="EMBL/GenBank/DDBJ databases">
        <title>Genetic blueprint of the zoonotic pathogen Toxocara canis.</title>
        <authorList>
            <person name="Zhu X.-Q."/>
            <person name="Korhonen P.K."/>
            <person name="Cai H."/>
            <person name="Young N.D."/>
            <person name="Nejsum P."/>
            <person name="von Samson-Himmelstjerna G."/>
            <person name="Boag P.R."/>
            <person name="Tan P."/>
            <person name="Li Q."/>
            <person name="Min J."/>
            <person name="Yang Y."/>
            <person name="Wang X."/>
            <person name="Fang X."/>
            <person name="Hall R.S."/>
            <person name="Hofmann A."/>
            <person name="Sternberg P.W."/>
            <person name="Jex A.R."/>
            <person name="Gasser R.B."/>
        </authorList>
    </citation>
    <scope>NUCLEOTIDE SEQUENCE [LARGE SCALE GENOMIC DNA]</scope>
    <source>
        <strain evidence="8">PN_DK_2014</strain>
    </source>
</reference>
<dbReference type="PROSITE" id="PS50262">
    <property type="entry name" value="G_PROTEIN_RECEP_F1_2"/>
    <property type="match status" value="1"/>
</dbReference>
<gene>
    <name evidence="8" type="ORF">Tcan_13309</name>
</gene>
<accession>A0A0B2VVR2</accession>
<keyword evidence="9" id="KW-1185">Reference proteome</keyword>
<dbReference type="GO" id="GO:0005886">
    <property type="term" value="C:plasma membrane"/>
    <property type="evidence" value="ECO:0007669"/>
    <property type="project" value="UniProtKB-SubCell"/>
</dbReference>
<dbReference type="Gene3D" id="1.20.1070.10">
    <property type="entry name" value="Rhodopsin 7-helix transmembrane proteins"/>
    <property type="match status" value="1"/>
</dbReference>
<dbReference type="OrthoDB" id="5858893at2759"/>
<evidence type="ECO:0000256" key="3">
    <source>
        <dbReference type="ARBA" id="ARBA00022692"/>
    </source>
</evidence>
<protein>
    <recommendedName>
        <fullName evidence="7">G-protein coupled receptors family 1 profile domain-containing protein</fullName>
    </recommendedName>
</protein>
<evidence type="ECO:0000256" key="4">
    <source>
        <dbReference type="ARBA" id="ARBA00022989"/>
    </source>
</evidence>
<dbReference type="EMBL" id="JPKZ01000761">
    <property type="protein sequence ID" value="KHN85519.1"/>
    <property type="molecule type" value="Genomic_DNA"/>
</dbReference>
<proteinExistence type="predicted"/>
<dbReference type="SUPFAM" id="SSF81321">
    <property type="entry name" value="Family A G protein-coupled receptor-like"/>
    <property type="match status" value="1"/>
</dbReference>
<sequence>PMMTLDVYLGEMKGISLLAISVDRLLVLLFPLKYYVGREMFTKCQIIVWIVVGVSIPVAFNVLLLYSNQKNVSILCRACEVLQAPQYSLFVVLRCLFGLLSIIVMLLVILLLRKISKRRHASGSFMKDVQIRAFQDKQIEFTKTMLISCAVTFVLFVIPDFASALIQFGDYGYCKIAAQLSRYLRTINCFNVVIVTIKCQNDVREELKVILTAVLRRRSNVGALRGEK</sequence>
<dbReference type="Proteomes" id="UP000031036">
    <property type="component" value="Unassembled WGS sequence"/>
</dbReference>
<keyword evidence="5 6" id="KW-0472">Membrane</keyword>
<dbReference type="InterPro" id="IPR017452">
    <property type="entry name" value="GPCR_Rhodpsn_7TM"/>
</dbReference>
<evidence type="ECO:0000256" key="6">
    <source>
        <dbReference type="SAM" id="Phobius"/>
    </source>
</evidence>
<organism evidence="8 9">
    <name type="scientific">Toxocara canis</name>
    <name type="common">Canine roundworm</name>
    <dbReference type="NCBI Taxonomy" id="6265"/>
    <lineage>
        <taxon>Eukaryota</taxon>
        <taxon>Metazoa</taxon>
        <taxon>Ecdysozoa</taxon>
        <taxon>Nematoda</taxon>
        <taxon>Chromadorea</taxon>
        <taxon>Rhabditida</taxon>
        <taxon>Spirurina</taxon>
        <taxon>Ascaridomorpha</taxon>
        <taxon>Ascaridoidea</taxon>
        <taxon>Toxocaridae</taxon>
        <taxon>Toxocara</taxon>
    </lineage>
</organism>
<evidence type="ECO:0000256" key="2">
    <source>
        <dbReference type="ARBA" id="ARBA00022475"/>
    </source>
</evidence>
<evidence type="ECO:0000256" key="5">
    <source>
        <dbReference type="ARBA" id="ARBA00023136"/>
    </source>
</evidence>
<evidence type="ECO:0000256" key="1">
    <source>
        <dbReference type="ARBA" id="ARBA00004651"/>
    </source>
</evidence>
<feature type="transmembrane region" description="Helical" evidence="6">
    <location>
        <begin position="87"/>
        <end position="112"/>
    </location>
</feature>
<feature type="transmembrane region" description="Helical" evidence="6">
    <location>
        <begin position="46"/>
        <end position="67"/>
    </location>
</feature>
<feature type="domain" description="G-protein coupled receptors family 1 profile" evidence="7">
    <location>
        <begin position="1"/>
        <end position="159"/>
    </location>
</feature>
<comment type="subcellular location">
    <subcellularLocation>
        <location evidence="1">Cell membrane</location>
        <topology evidence="1">Multi-pass membrane protein</topology>
    </subcellularLocation>
</comment>
<feature type="non-terminal residue" evidence="8">
    <location>
        <position position="1"/>
    </location>
</feature>